<dbReference type="FunFam" id="3.40.1190.20:FF:000003">
    <property type="entry name" value="Phosphomethylpyrimidine kinase ThiD"/>
    <property type="match status" value="1"/>
</dbReference>
<evidence type="ECO:0000259" key="10">
    <source>
        <dbReference type="Pfam" id="PF08543"/>
    </source>
</evidence>
<dbReference type="Proteomes" id="UP000649179">
    <property type="component" value="Unassembled WGS sequence"/>
</dbReference>
<dbReference type="GO" id="GO:0005829">
    <property type="term" value="C:cytosol"/>
    <property type="evidence" value="ECO:0007669"/>
    <property type="project" value="TreeGrafter"/>
</dbReference>
<evidence type="ECO:0000256" key="8">
    <source>
        <dbReference type="ARBA" id="ARBA00022840"/>
    </source>
</evidence>
<dbReference type="NCBIfam" id="TIGR00097">
    <property type="entry name" value="HMP-P_kinase"/>
    <property type="match status" value="1"/>
</dbReference>
<evidence type="ECO:0000256" key="5">
    <source>
        <dbReference type="ARBA" id="ARBA00022679"/>
    </source>
</evidence>
<comment type="function">
    <text evidence="3">Catalyzes the phosphorylation of hydroxymethylpyrimidine phosphate (HMP-P) to HMP-PP, and of HMP to HMP-P.</text>
</comment>
<evidence type="ECO:0000256" key="6">
    <source>
        <dbReference type="ARBA" id="ARBA00022741"/>
    </source>
</evidence>
<comment type="caution">
    <text evidence="11">The sequence shown here is derived from an EMBL/GenBank/DDBJ whole genome shotgun (WGS) entry which is preliminary data.</text>
</comment>
<evidence type="ECO:0000256" key="3">
    <source>
        <dbReference type="ARBA" id="ARBA00003848"/>
    </source>
</evidence>
<name>A0A917BE17_9ACTN</name>
<evidence type="ECO:0000256" key="7">
    <source>
        <dbReference type="ARBA" id="ARBA00022777"/>
    </source>
</evidence>
<dbReference type="GO" id="GO:0008972">
    <property type="term" value="F:phosphomethylpyrimidine kinase activity"/>
    <property type="evidence" value="ECO:0007669"/>
    <property type="project" value="UniProtKB-EC"/>
</dbReference>
<dbReference type="GO" id="GO:0008902">
    <property type="term" value="F:hydroxymethylpyrimidine kinase activity"/>
    <property type="evidence" value="ECO:0007669"/>
    <property type="project" value="UniProtKB-EC"/>
</dbReference>
<dbReference type="GO" id="GO:0005524">
    <property type="term" value="F:ATP binding"/>
    <property type="evidence" value="ECO:0007669"/>
    <property type="project" value="UniProtKB-KW"/>
</dbReference>
<dbReference type="InterPro" id="IPR004399">
    <property type="entry name" value="HMP/HMP-P_kinase_dom"/>
</dbReference>
<dbReference type="GO" id="GO:0009228">
    <property type="term" value="P:thiamine biosynthetic process"/>
    <property type="evidence" value="ECO:0007669"/>
    <property type="project" value="UniProtKB-KW"/>
</dbReference>
<evidence type="ECO:0000313" key="11">
    <source>
        <dbReference type="EMBL" id="GGF39548.1"/>
    </source>
</evidence>
<dbReference type="InterPro" id="IPR013749">
    <property type="entry name" value="PM/HMP-P_kinase-1"/>
</dbReference>
<evidence type="ECO:0000256" key="4">
    <source>
        <dbReference type="ARBA" id="ARBA00004769"/>
    </source>
</evidence>
<dbReference type="EMBL" id="BMKQ01000001">
    <property type="protein sequence ID" value="GGF39548.1"/>
    <property type="molecule type" value="Genomic_DNA"/>
</dbReference>
<feature type="domain" description="Pyridoxamine kinase/Phosphomethylpyrimidine kinase" evidence="10">
    <location>
        <begin position="8"/>
        <end position="259"/>
    </location>
</feature>
<keyword evidence="7 11" id="KW-0418">Kinase</keyword>
<accession>A0A917BE17</accession>
<dbReference type="CDD" id="cd01169">
    <property type="entry name" value="HMPP_kinase"/>
    <property type="match status" value="1"/>
</dbReference>
<dbReference type="Pfam" id="PF08543">
    <property type="entry name" value="Phos_pyr_kin"/>
    <property type="match status" value="1"/>
</dbReference>
<sequence length="265" mass="26465">MLAVAGSDPSGGAGVQADLKTATALGVYAAAALTALTAQNTTGVQGIHAVPPAFVSAQITSVVDDLDVRAVKTGMLGDAAVVSAVADALGALLDRGVPLVLDPVTVATSGDVLVPEEAVATIVGRLLPRATVVTPNLPEARLLTGLDLPGADPVAELTAAGEELCARGARYALVKGGHLTGDRVVDVLVGPDGATTLEHDRVPGPNTHGTGCTLSSGIAARLAAGDDVPTAVRTAHDFLQRALRSAEGRVYGAGHGPVDHLEGLR</sequence>
<keyword evidence="6" id="KW-0547">Nucleotide-binding</keyword>
<comment type="pathway">
    <text evidence="4">Cofactor biosynthesis; thiamine diphosphate biosynthesis; 4-amino-2-methyl-5-diphosphomethylpyrimidine from 5-amino-1-(5-phospho-D-ribosyl)imidazole: step 3/3.</text>
</comment>
<keyword evidence="9" id="KW-0784">Thiamine biosynthesis</keyword>
<reference evidence="11" key="2">
    <citation type="submission" date="2020-09" db="EMBL/GenBank/DDBJ databases">
        <authorList>
            <person name="Sun Q."/>
            <person name="Zhou Y."/>
        </authorList>
    </citation>
    <scope>NUCLEOTIDE SEQUENCE</scope>
    <source>
        <strain evidence="11">CGMCC 1.16067</strain>
    </source>
</reference>
<dbReference type="PANTHER" id="PTHR20858:SF17">
    <property type="entry name" value="HYDROXYMETHYLPYRIMIDINE_PHOSPHOMETHYLPYRIMIDINE KINASE THI20-RELATED"/>
    <property type="match status" value="1"/>
</dbReference>
<gene>
    <name evidence="11" type="ORF">GCM10011519_11480</name>
</gene>
<keyword evidence="5" id="KW-0808">Transferase</keyword>
<dbReference type="PANTHER" id="PTHR20858">
    <property type="entry name" value="PHOSPHOMETHYLPYRIMIDINE KINASE"/>
    <property type="match status" value="1"/>
</dbReference>
<comment type="catalytic activity">
    <reaction evidence="2">
        <text>4-amino-2-methyl-5-(phosphooxymethyl)pyrimidine + ATP = 4-amino-2-methyl-5-(diphosphooxymethyl)pyrimidine + ADP</text>
        <dbReference type="Rhea" id="RHEA:19893"/>
        <dbReference type="ChEBI" id="CHEBI:30616"/>
        <dbReference type="ChEBI" id="CHEBI:57841"/>
        <dbReference type="ChEBI" id="CHEBI:58354"/>
        <dbReference type="ChEBI" id="CHEBI:456216"/>
        <dbReference type="EC" id="2.7.4.7"/>
    </reaction>
</comment>
<keyword evidence="8" id="KW-0067">ATP-binding</keyword>
<comment type="catalytic activity">
    <reaction evidence="1">
        <text>4-amino-5-hydroxymethyl-2-methylpyrimidine + ATP = 4-amino-2-methyl-5-(phosphooxymethyl)pyrimidine + ADP + H(+)</text>
        <dbReference type="Rhea" id="RHEA:23096"/>
        <dbReference type="ChEBI" id="CHEBI:15378"/>
        <dbReference type="ChEBI" id="CHEBI:16892"/>
        <dbReference type="ChEBI" id="CHEBI:30616"/>
        <dbReference type="ChEBI" id="CHEBI:58354"/>
        <dbReference type="ChEBI" id="CHEBI:456216"/>
        <dbReference type="EC" id="2.7.1.49"/>
    </reaction>
</comment>
<evidence type="ECO:0000256" key="9">
    <source>
        <dbReference type="ARBA" id="ARBA00022977"/>
    </source>
</evidence>
<evidence type="ECO:0000256" key="1">
    <source>
        <dbReference type="ARBA" id="ARBA00000151"/>
    </source>
</evidence>
<keyword evidence="12" id="KW-1185">Reference proteome</keyword>
<evidence type="ECO:0000256" key="2">
    <source>
        <dbReference type="ARBA" id="ARBA00000565"/>
    </source>
</evidence>
<proteinExistence type="predicted"/>
<reference evidence="11" key="1">
    <citation type="journal article" date="2014" name="Int. J. Syst. Evol. Microbiol.">
        <title>Complete genome sequence of Corynebacterium casei LMG S-19264T (=DSM 44701T), isolated from a smear-ripened cheese.</title>
        <authorList>
            <consortium name="US DOE Joint Genome Institute (JGI-PGF)"/>
            <person name="Walter F."/>
            <person name="Albersmeier A."/>
            <person name="Kalinowski J."/>
            <person name="Ruckert C."/>
        </authorList>
    </citation>
    <scope>NUCLEOTIDE SEQUENCE</scope>
    <source>
        <strain evidence="11">CGMCC 1.16067</strain>
    </source>
</reference>
<evidence type="ECO:0000313" key="12">
    <source>
        <dbReference type="Proteomes" id="UP000649179"/>
    </source>
</evidence>
<dbReference type="AlphaFoldDB" id="A0A917BE17"/>
<dbReference type="Gene3D" id="3.40.1190.20">
    <property type="match status" value="1"/>
</dbReference>
<organism evidence="11 12">
    <name type="scientific">Marmoricola endophyticus</name>
    <dbReference type="NCBI Taxonomy" id="2040280"/>
    <lineage>
        <taxon>Bacteria</taxon>
        <taxon>Bacillati</taxon>
        <taxon>Actinomycetota</taxon>
        <taxon>Actinomycetes</taxon>
        <taxon>Propionibacteriales</taxon>
        <taxon>Nocardioidaceae</taxon>
        <taxon>Marmoricola</taxon>
    </lineage>
</organism>
<protein>
    <submittedName>
        <fullName evidence="11">Hydroxymethylpyrimidine/phosphomethylpyrimidine kinase</fullName>
    </submittedName>
</protein>
<dbReference type="InterPro" id="IPR029056">
    <property type="entry name" value="Ribokinase-like"/>
</dbReference>
<dbReference type="SUPFAM" id="SSF53613">
    <property type="entry name" value="Ribokinase-like"/>
    <property type="match status" value="1"/>
</dbReference>